<feature type="compositionally biased region" description="Polar residues" evidence="2">
    <location>
        <begin position="1172"/>
        <end position="1181"/>
    </location>
</feature>
<feature type="compositionally biased region" description="Polar residues" evidence="2">
    <location>
        <begin position="279"/>
        <end position="296"/>
    </location>
</feature>
<feature type="compositionally biased region" description="Basic residues" evidence="2">
    <location>
        <begin position="210"/>
        <end position="228"/>
    </location>
</feature>
<dbReference type="AlphaFoldDB" id="A0A2V3IJ58"/>
<name>A0A2V3IJ58_9FLOR</name>
<feature type="compositionally biased region" description="Basic residues" evidence="2">
    <location>
        <begin position="52"/>
        <end position="65"/>
    </location>
</feature>
<feature type="compositionally biased region" description="Low complexity" evidence="2">
    <location>
        <begin position="297"/>
        <end position="329"/>
    </location>
</feature>
<dbReference type="GO" id="GO:0006357">
    <property type="term" value="P:regulation of transcription by RNA polymerase II"/>
    <property type="evidence" value="ECO:0007669"/>
    <property type="project" value="TreeGrafter"/>
</dbReference>
<dbReference type="STRING" id="448386.A0A2V3IJ58"/>
<feature type="compositionally biased region" description="Polar residues" evidence="2">
    <location>
        <begin position="508"/>
        <end position="522"/>
    </location>
</feature>
<dbReference type="InterPro" id="IPR051571">
    <property type="entry name" value="N-CoR_corepressor"/>
</dbReference>
<feature type="coiled-coil region" evidence="1">
    <location>
        <begin position="812"/>
        <end position="864"/>
    </location>
</feature>
<dbReference type="PANTHER" id="PTHR13992">
    <property type="entry name" value="NUCLEAR RECEPTOR CO-REPRESSOR RELATED NCOR"/>
    <property type="match status" value="1"/>
</dbReference>
<reference evidence="4 5" key="1">
    <citation type="journal article" date="2018" name="Mol. Biol. Evol.">
        <title>Analysis of the draft genome of the red seaweed Gracilariopsis chorda provides insights into genome size evolution in Rhodophyta.</title>
        <authorList>
            <person name="Lee J."/>
            <person name="Yang E.C."/>
            <person name="Graf L."/>
            <person name="Yang J.H."/>
            <person name="Qiu H."/>
            <person name="Zel Zion U."/>
            <person name="Chan C.X."/>
            <person name="Stephens T.G."/>
            <person name="Weber A.P.M."/>
            <person name="Boo G.H."/>
            <person name="Boo S.M."/>
            <person name="Kim K.M."/>
            <person name="Shin Y."/>
            <person name="Jung M."/>
            <person name="Lee S.J."/>
            <person name="Yim H.S."/>
            <person name="Lee J.H."/>
            <person name="Bhattacharya D."/>
            <person name="Yoon H.S."/>
        </authorList>
    </citation>
    <scope>NUCLEOTIDE SEQUENCE [LARGE SCALE GENOMIC DNA]</scope>
    <source>
        <strain evidence="4 5">SKKU-2015</strain>
        <tissue evidence="4">Whole body</tissue>
    </source>
</reference>
<feature type="compositionally biased region" description="Basic and acidic residues" evidence="2">
    <location>
        <begin position="429"/>
        <end position="439"/>
    </location>
</feature>
<sequence length="1265" mass="139883">MSGGEPPLPPSRPPYHSWHGRPHRRRVPNPSNPHPRTPWPARRSRSPPSAFRPRRAPLYKHHRHPAQSPPAASPPQPLASFHPHGVGHHGPPLPRSLQGRLRSPPRSPPRRGDQHPYRNDHNLSHRLDHFDHPSFRALDHIPSRTPLSKSRTEPAPFRSDHRTPSDHHSYRPNHSTTFRTDMPAHRDDYDSRRGDTSGIRNDSQFAQRIRPIHGKIHKLRKPRPRRPLPHLGAPLRPSQSHVPSPEPHIYSRVGERPLDSFRIDGRPATSPSIERRSRTSPVLSSRPTIPDSSKYQTSAHHTSASSAPSSRTLSASRSLSASRTMSASREVSASRPLLVQPPTPPPKPACSSSADRPVLNGLVRSTAPKAAPRAALPPKESSGRGTETKRRVLDDLNDANSNKKCNGAVSSLPNGDVRQKSSSALEGRVGVEGDKGKKKEKLGLKLGSLGLALTSQALTKNQNSASVEKHEGLASTPKLSDAKASLEKGKEKVITPKSPSEPVALVPNKSTTPSLSSRSLQSHPKPVSEDTDTLKLKEKIANKSRRLETGTGGSEKAAAQPPSKEPLKPSPGDEAPAIVKPKDIDMTDLSSAGVSAEAGASKTERVPMSLAIPSFSVPAPALTLMSSPRPRKRPSVNEKLSSINSLIKTAPSISLPVPPKPFTATTPPSWKSTLTSQIYEVDARIIALDRELTNARSEMAKAGQVISAPKKKKLRAKDIAKKGSAAERERYEALAREILEREERRQFPKRPKPSPVPMHSAFRLLLTQNRSKAAAANAECRHVCSDSELGLVPCESMSEVSAVSEEVLRKVAQELKRRRHAALERRRKLAREYAASREAWTRRLKSARDKRSKEKREAIRERDRFLLLSTKGSSALLTQRTSSGRTSTKLVPSISPNGQTNEAAALDAQLAEIEAAGGTPRFNAIWSKTLAHVPDQDLTRNPIPCTSVLVEDPLADFLGSRAINPWRYEEKLIFLEKFLAYPKNFRKISSFLTHKSSRDCSYFYFTNKLNLGLKQLTKEYQSLKRKGILRQHLTNVAYRHTTNTVPVYSQKQITKEEVDAILSGAGASSDDLGLDEGNANAHPWFVNLSAVVMKRSERVLVDFGLIDLSGIDRKSFAHALSIHGHDWKAISMQMRLEGKTSTHYREFFRQNRRKLESEALLLQRSEKLPSSMRRSQGVRQNSARMSPRSSPRASPKQSSNSQSEKFRVLFGSAGLSLPNGPVLSKSGRRRVTNALELEDQKPSLSKEKDQGRNEKEEKKGRPTNS</sequence>
<accession>A0A2V3IJ58</accession>
<dbReference type="InterPro" id="IPR001005">
    <property type="entry name" value="SANT/Myb"/>
</dbReference>
<evidence type="ECO:0000313" key="4">
    <source>
        <dbReference type="EMBL" id="PXF42101.1"/>
    </source>
</evidence>
<dbReference type="GO" id="GO:0000785">
    <property type="term" value="C:chromatin"/>
    <property type="evidence" value="ECO:0007669"/>
    <property type="project" value="TreeGrafter"/>
</dbReference>
<feature type="region of interest" description="Disordered" evidence="2">
    <location>
        <begin position="1"/>
        <end position="439"/>
    </location>
</feature>
<dbReference type="InterPro" id="IPR009057">
    <property type="entry name" value="Homeodomain-like_sf"/>
</dbReference>
<feature type="compositionally biased region" description="Low complexity" evidence="2">
    <location>
        <begin position="367"/>
        <end position="379"/>
    </location>
</feature>
<feature type="compositionally biased region" description="Polar residues" evidence="2">
    <location>
        <begin position="398"/>
        <end position="413"/>
    </location>
</feature>
<dbReference type="PROSITE" id="PS51293">
    <property type="entry name" value="SANT"/>
    <property type="match status" value="1"/>
</dbReference>
<feature type="region of interest" description="Disordered" evidence="2">
    <location>
        <begin position="459"/>
        <end position="580"/>
    </location>
</feature>
<dbReference type="GO" id="GO:0005654">
    <property type="term" value="C:nucleoplasm"/>
    <property type="evidence" value="ECO:0007669"/>
    <property type="project" value="UniProtKB-ARBA"/>
</dbReference>
<dbReference type="EMBL" id="NBIV01000177">
    <property type="protein sequence ID" value="PXF42101.1"/>
    <property type="molecule type" value="Genomic_DNA"/>
</dbReference>
<keyword evidence="1" id="KW-0175">Coiled coil</keyword>
<evidence type="ECO:0000313" key="5">
    <source>
        <dbReference type="Proteomes" id="UP000247409"/>
    </source>
</evidence>
<feature type="region of interest" description="Disordered" evidence="2">
    <location>
        <begin position="878"/>
        <end position="898"/>
    </location>
</feature>
<dbReference type="OrthoDB" id="3068at2759"/>
<feature type="compositionally biased region" description="Basic and acidic residues" evidence="2">
    <location>
        <begin position="110"/>
        <end position="142"/>
    </location>
</feature>
<feature type="compositionally biased region" description="Pro residues" evidence="2">
    <location>
        <begin position="67"/>
        <end position="77"/>
    </location>
</feature>
<feature type="compositionally biased region" description="Pro residues" evidence="2">
    <location>
        <begin position="339"/>
        <end position="348"/>
    </location>
</feature>
<feature type="compositionally biased region" description="Low complexity" evidence="2">
    <location>
        <begin position="95"/>
        <end position="104"/>
    </location>
</feature>
<evidence type="ECO:0000256" key="2">
    <source>
        <dbReference type="SAM" id="MobiDB-lite"/>
    </source>
</evidence>
<dbReference type="PANTHER" id="PTHR13992:SF39">
    <property type="entry name" value="SMRTER, ISOFORM G"/>
    <property type="match status" value="1"/>
</dbReference>
<feature type="region of interest" description="Disordered" evidence="2">
    <location>
        <begin position="1163"/>
        <end position="1265"/>
    </location>
</feature>
<evidence type="ECO:0000259" key="3">
    <source>
        <dbReference type="PROSITE" id="PS51293"/>
    </source>
</evidence>
<feature type="compositionally biased region" description="Basic and acidic residues" evidence="2">
    <location>
        <begin position="1238"/>
        <end position="1265"/>
    </location>
</feature>
<feature type="compositionally biased region" description="Pro residues" evidence="2">
    <location>
        <begin position="1"/>
        <end position="13"/>
    </location>
</feature>
<comment type="caution">
    <text evidence="4">The sequence shown here is derived from an EMBL/GenBank/DDBJ whole genome shotgun (WGS) entry which is preliminary data.</text>
</comment>
<feature type="compositionally biased region" description="Basic and acidic residues" evidence="2">
    <location>
        <begin position="182"/>
        <end position="195"/>
    </location>
</feature>
<dbReference type="Gene3D" id="1.10.10.60">
    <property type="entry name" value="Homeodomain-like"/>
    <property type="match status" value="1"/>
</dbReference>
<keyword evidence="4" id="KW-0675">Receptor</keyword>
<keyword evidence="5" id="KW-1185">Reference proteome</keyword>
<feature type="compositionally biased region" description="Basic and acidic residues" evidence="2">
    <location>
        <begin position="526"/>
        <end position="548"/>
    </location>
</feature>
<evidence type="ECO:0000256" key="1">
    <source>
        <dbReference type="SAM" id="Coils"/>
    </source>
</evidence>
<proteinExistence type="predicted"/>
<protein>
    <submittedName>
        <fullName evidence="4">Nuclear receptor corepressor 2</fullName>
    </submittedName>
</protein>
<dbReference type="SMART" id="SM00717">
    <property type="entry name" value="SANT"/>
    <property type="match status" value="2"/>
</dbReference>
<dbReference type="GO" id="GO:0032991">
    <property type="term" value="C:protein-containing complex"/>
    <property type="evidence" value="ECO:0007669"/>
    <property type="project" value="UniProtKB-ARBA"/>
</dbReference>
<dbReference type="InterPro" id="IPR017884">
    <property type="entry name" value="SANT_dom"/>
</dbReference>
<feature type="domain" description="SANT" evidence="3">
    <location>
        <begin position="969"/>
        <end position="1012"/>
    </location>
</feature>
<dbReference type="SUPFAM" id="SSF46689">
    <property type="entry name" value="Homeodomain-like"/>
    <property type="match status" value="1"/>
</dbReference>
<dbReference type="Proteomes" id="UP000247409">
    <property type="component" value="Unassembled WGS sequence"/>
</dbReference>
<feature type="compositionally biased region" description="Basic and acidic residues" evidence="2">
    <location>
        <begin position="480"/>
        <end position="494"/>
    </location>
</feature>
<feature type="compositionally biased region" description="Basic and acidic residues" evidence="2">
    <location>
        <begin position="158"/>
        <end position="169"/>
    </location>
</feature>
<organism evidence="4 5">
    <name type="scientific">Gracilariopsis chorda</name>
    <dbReference type="NCBI Taxonomy" id="448386"/>
    <lineage>
        <taxon>Eukaryota</taxon>
        <taxon>Rhodophyta</taxon>
        <taxon>Florideophyceae</taxon>
        <taxon>Rhodymeniophycidae</taxon>
        <taxon>Gracilariales</taxon>
        <taxon>Gracilariaceae</taxon>
        <taxon>Gracilariopsis</taxon>
    </lineage>
</organism>
<feature type="compositionally biased region" description="Low complexity" evidence="2">
    <location>
        <begin position="1182"/>
        <end position="1201"/>
    </location>
</feature>
<feature type="compositionally biased region" description="Basic residues" evidence="2">
    <location>
        <begin position="18"/>
        <end position="27"/>
    </location>
</feature>
<gene>
    <name evidence="4" type="ORF">BWQ96_08207</name>
</gene>
<feature type="compositionally biased region" description="Basic and acidic residues" evidence="2">
    <location>
        <begin position="253"/>
        <end position="265"/>
    </location>
</feature>